<keyword evidence="3" id="KW-1185">Reference proteome</keyword>
<evidence type="ECO:0000313" key="2">
    <source>
        <dbReference type="EMBL" id="RSH86302.1"/>
    </source>
</evidence>
<dbReference type="RefSeq" id="XP_028479087.1">
    <property type="nucleotide sequence ID" value="XM_028620115.1"/>
</dbReference>
<dbReference type="AlphaFoldDB" id="A0A427Y5F9"/>
<organism evidence="2 3">
    <name type="scientific">Apiotrichum porosum</name>
    <dbReference type="NCBI Taxonomy" id="105984"/>
    <lineage>
        <taxon>Eukaryota</taxon>
        <taxon>Fungi</taxon>
        <taxon>Dikarya</taxon>
        <taxon>Basidiomycota</taxon>
        <taxon>Agaricomycotina</taxon>
        <taxon>Tremellomycetes</taxon>
        <taxon>Trichosporonales</taxon>
        <taxon>Trichosporonaceae</taxon>
        <taxon>Apiotrichum</taxon>
    </lineage>
</organism>
<dbReference type="GeneID" id="39589086"/>
<name>A0A427Y5F9_9TREE</name>
<sequence>MTAPSITAPEPGMTLTAEEHAALGIKKASTWTEDDQQYEKCTLVTVKGDYELQLGADKVWHKVLRPSHILQRRRQHLVSYYRRQRQLSLVKTQDNDSEAAGPSGTVSHHPVATDRRGVASTPADLDSDEDAADPQRQAILCPEKLLPDMGDSKPVSSFPDNAPAPHIRQPGSPQNYSTLVNQDLIALLLERDHQLQQRDEDVDELRNKLVAVRKLALESRDLGSKSSDLALKMFDEAEL</sequence>
<accession>A0A427Y5F9</accession>
<evidence type="ECO:0000256" key="1">
    <source>
        <dbReference type="SAM" id="MobiDB-lite"/>
    </source>
</evidence>
<reference evidence="2 3" key="1">
    <citation type="submission" date="2018-11" db="EMBL/GenBank/DDBJ databases">
        <title>Genome sequence of Apiotrichum porosum DSM 27194.</title>
        <authorList>
            <person name="Aliyu H."/>
            <person name="Gorte O."/>
            <person name="Ochsenreither K."/>
        </authorList>
    </citation>
    <scope>NUCLEOTIDE SEQUENCE [LARGE SCALE GENOMIC DNA]</scope>
    <source>
        <strain evidence="2 3">DSM 27194</strain>
    </source>
</reference>
<proteinExistence type="predicted"/>
<evidence type="ECO:0000313" key="3">
    <source>
        <dbReference type="Proteomes" id="UP000279236"/>
    </source>
</evidence>
<gene>
    <name evidence="2" type="ORF">EHS24_004543</name>
</gene>
<protein>
    <submittedName>
        <fullName evidence="2">Uncharacterized protein</fullName>
    </submittedName>
</protein>
<dbReference type="Proteomes" id="UP000279236">
    <property type="component" value="Unassembled WGS sequence"/>
</dbReference>
<comment type="caution">
    <text evidence="2">The sequence shown here is derived from an EMBL/GenBank/DDBJ whole genome shotgun (WGS) entry which is preliminary data.</text>
</comment>
<dbReference type="EMBL" id="RSCE01000002">
    <property type="protein sequence ID" value="RSH86302.1"/>
    <property type="molecule type" value="Genomic_DNA"/>
</dbReference>
<feature type="region of interest" description="Disordered" evidence="1">
    <location>
        <begin position="145"/>
        <end position="175"/>
    </location>
</feature>
<feature type="region of interest" description="Disordered" evidence="1">
    <location>
        <begin position="89"/>
        <end position="133"/>
    </location>
</feature>